<keyword evidence="4" id="KW-1185">Reference proteome</keyword>
<dbReference type="PANTHER" id="PTHR33463">
    <property type="entry name" value="NB-ARC DOMAIN-CONTAINING PROTEIN-RELATED"/>
    <property type="match status" value="1"/>
</dbReference>
<organism evidence="3 4">
    <name type="scientific">Ficus carica</name>
    <name type="common">Common fig</name>
    <dbReference type="NCBI Taxonomy" id="3494"/>
    <lineage>
        <taxon>Eukaryota</taxon>
        <taxon>Viridiplantae</taxon>
        <taxon>Streptophyta</taxon>
        <taxon>Embryophyta</taxon>
        <taxon>Tracheophyta</taxon>
        <taxon>Spermatophyta</taxon>
        <taxon>Magnoliopsida</taxon>
        <taxon>eudicotyledons</taxon>
        <taxon>Gunneridae</taxon>
        <taxon>Pentapetalae</taxon>
        <taxon>rosids</taxon>
        <taxon>fabids</taxon>
        <taxon>Rosales</taxon>
        <taxon>Moraceae</taxon>
        <taxon>Ficeae</taxon>
        <taxon>Ficus</taxon>
    </lineage>
</organism>
<dbReference type="AlphaFoldDB" id="A0AA88JDR3"/>
<sequence length="130" mass="15057">MQALEDEKFRRIGFWGIGGARKTTLVTNLNNKLKSCLLKQPFSIVLWATVTNVLEMKKTQIQIAEILNLEVKMEDCIQRTASRLFERQERERERKFVLILDDGWEKIDSDSLGVPQPENHAPKITMVLKS</sequence>
<dbReference type="EMBL" id="BTGU01000827">
    <property type="protein sequence ID" value="GMN69352.1"/>
    <property type="molecule type" value="Genomic_DNA"/>
</dbReference>
<evidence type="ECO:0000313" key="4">
    <source>
        <dbReference type="Proteomes" id="UP001187192"/>
    </source>
</evidence>
<comment type="caution">
    <text evidence="3">The sequence shown here is derived from an EMBL/GenBank/DDBJ whole genome shotgun (WGS) entry which is preliminary data.</text>
</comment>
<dbReference type="Pfam" id="PF00931">
    <property type="entry name" value="NB-ARC"/>
    <property type="match status" value="1"/>
</dbReference>
<evidence type="ECO:0000313" key="3">
    <source>
        <dbReference type="EMBL" id="GMN69352.1"/>
    </source>
</evidence>
<name>A0AA88JDR3_FICCA</name>
<dbReference type="InterPro" id="IPR050905">
    <property type="entry name" value="Plant_NBS-LRR"/>
</dbReference>
<keyword evidence="1" id="KW-0611">Plant defense</keyword>
<gene>
    <name evidence="3" type="ORF">TIFTF001_038402</name>
</gene>
<protein>
    <recommendedName>
        <fullName evidence="2">NB-ARC domain-containing protein</fullName>
    </recommendedName>
</protein>
<proteinExistence type="predicted"/>
<feature type="domain" description="NB-ARC" evidence="2">
    <location>
        <begin position="6"/>
        <end position="120"/>
    </location>
</feature>
<dbReference type="Proteomes" id="UP001187192">
    <property type="component" value="Unassembled WGS sequence"/>
</dbReference>
<dbReference type="InterPro" id="IPR027417">
    <property type="entry name" value="P-loop_NTPase"/>
</dbReference>
<evidence type="ECO:0000256" key="1">
    <source>
        <dbReference type="ARBA" id="ARBA00022821"/>
    </source>
</evidence>
<accession>A0AA88JDR3</accession>
<dbReference type="Gene3D" id="3.40.50.300">
    <property type="entry name" value="P-loop containing nucleotide triphosphate hydrolases"/>
    <property type="match status" value="1"/>
</dbReference>
<dbReference type="InterPro" id="IPR002182">
    <property type="entry name" value="NB-ARC"/>
</dbReference>
<dbReference type="GO" id="GO:0043531">
    <property type="term" value="F:ADP binding"/>
    <property type="evidence" value="ECO:0007669"/>
    <property type="project" value="InterPro"/>
</dbReference>
<dbReference type="PANTHER" id="PTHR33463:SF202">
    <property type="entry name" value="NB-ARC DOMAIN-CONTAINING PROTEIN"/>
    <property type="match status" value="1"/>
</dbReference>
<evidence type="ECO:0000259" key="2">
    <source>
        <dbReference type="Pfam" id="PF00931"/>
    </source>
</evidence>
<reference evidence="3" key="1">
    <citation type="submission" date="2023-07" db="EMBL/GenBank/DDBJ databases">
        <title>draft genome sequence of fig (Ficus carica).</title>
        <authorList>
            <person name="Takahashi T."/>
            <person name="Nishimura K."/>
        </authorList>
    </citation>
    <scope>NUCLEOTIDE SEQUENCE</scope>
</reference>
<dbReference type="SUPFAM" id="SSF52540">
    <property type="entry name" value="P-loop containing nucleoside triphosphate hydrolases"/>
    <property type="match status" value="1"/>
</dbReference>
<dbReference type="PRINTS" id="PR00364">
    <property type="entry name" value="DISEASERSIST"/>
</dbReference>